<sequence>MKITQAIRYCSPSCFYNLDRIEKSRLCKRFIDFGKKISNGDTECIVKYTLFNSRLGRSIGNGIFSLSNDKMKNIINNISKLHSSLSTGRYQKSTILSLVASEFSPSQLSSFGFEFSRTQFNTAKQKASEDQFTLDDYQRDIPKSRSAVGQTVVDLVKSYLHRYSQPSSITGRRVGEDSNGLGTPVMYLTQTKSYISPAIKGNPGFEIGTETDMCKMCVAGSKVEKMYQSAVSSHGIDSESARKLMKTYQDFKDHKMLVDEQRGRFTSLEGNLGNDSCILIYDFKENFKIGGGPVESSDVFYSRVQISDLCFCLVYKSNGHIKRRYYNYLFENLTHDSVYALSCLFKLLKSPDFAIFKNIYLWSDSGPHFRNSEFLYAVMKALPESFPRKIFFLNYFLENHGKSYVDGHFGVLSKWFDESESIMDITSIDDLKDIFRSKTSDLAAQRGIYTDDFGYNFIKYDQYTPRGYKYTMSIDSFKNYLMTCPISTMSPSDYEPKNFRLKVYKDVRNDRFAPSAPSISSN</sequence>
<dbReference type="EMBL" id="LSSN01004450">
    <property type="protein sequence ID" value="OMJ11495.1"/>
    <property type="molecule type" value="Genomic_DNA"/>
</dbReference>
<keyword evidence="2" id="KW-1185">Reference proteome</keyword>
<dbReference type="AlphaFoldDB" id="A0A1R1XA47"/>
<protein>
    <submittedName>
        <fullName evidence="1">Uncharacterized protein</fullName>
    </submittedName>
</protein>
<proteinExistence type="predicted"/>
<evidence type="ECO:0000313" key="1">
    <source>
        <dbReference type="EMBL" id="OMJ11495.1"/>
    </source>
</evidence>
<accession>A0A1R1XA47</accession>
<name>A0A1R1XA47_9FUNG</name>
<dbReference type="OrthoDB" id="5593919at2759"/>
<dbReference type="Proteomes" id="UP000187283">
    <property type="component" value="Unassembled WGS sequence"/>
</dbReference>
<organism evidence="1 2">
    <name type="scientific">Smittium culicis</name>
    <dbReference type="NCBI Taxonomy" id="133412"/>
    <lineage>
        <taxon>Eukaryota</taxon>
        <taxon>Fungi</taxon>
        <taxon>Fungi incertae sedis</taxon>
        <taxon>Zoopagomycota</taxon>
        <taxon>Kickxellomycotina</taxon>
        <taxon>Harpellomycetes</taxon>
        <taxon>Harpellales</taxon>
        <taxon>Legeriomycetaceae</taxon>
        <taxon>Smittium</taxon>
    </lineage>
</organism>
<reference evidence="1 2" key="1">
    <citation type="submission" date="2017-01" db="EMBL/GenBank/DDBJ databases">
        <authorList>
            <person name="Mah S.A."/>
            <person name="Swanson W.J."/>
            <person name="Moy G.W."/>
            <person name="Vacquier V.D."/>
        </authorList>
    </citation>
    <scope>NUCLEOTIDE SEQUENCE [LARGE SCALE GENOMIC DNA]</scope>
    <source>
        <strain evidence="1 2">GSMNP</strain>
    </source>
</reference>
<gene>
    <name evidence="1" type="ORF">AYI70_g9687</name>
</gene>
<evidence type="ECO:0000313" key="2">
    <source>
        <dbReference type="Proteomes" id="UP000187283"/>
    </source>
</evidence>
<comment type="caution">
    <text evidence="1">The sequence shown here is derived from an EMBL/GenBank/DDBJ whole genome shotgun (WGS) entry which is preliminary data.</text>
</comment>